<keyword evidence="2 5" id="KW-0479">Metal-binding</keyword>
<protein>
    <recommendedName>
        <fullName evidence="6">Dioxygenase</fullName>
        <ecNumber evidence="6">1.13.11.-</ecNumber>
    </recommendedName>
</protein>
<evidence type="ECO:0000313" key="7">
    <source>
        <dbReference type="EMBL" id="RBP18306.1"/>
    </source>
</evidence>
<feature type="binding site" evidence="5">
    <location>
        <position position="212"/>
    </location>
    <ligand>
        <name>Fe cation</name>
        <dbReference type="ChEBI" id="CHEBI:24875"/>
        <note>catalytic</note>
    </ligand>
</feature>
<gene>
    <name evidence="7" type="ORF">DFR50_101250</name>
</gene>
<evidence type="ECO:0000256" key="6">
    <source>
        <dbReference type="RuleBase" id="RU364048"/>
    </source>
</evidence>
<dbReference type="Pfam" id="PF03055">
    <property type="entry name" value="RPE65"/>
    <property type="match status" value="1"/>
</dbReference>
<organism evidence="7 8">
    <name type="scientific">Roseiarcus fermentans</name>
    <dbReference type="NCBI Taxonomy" id="1473586"/>
    <lineage>
        <taxon>Bacteria</taxon>
        <taxon>Pseudomonadati</taxon>
        <taxon>Pseudomonadota</taxon>
        <taxon>Alphaproteobacteria</taxon>
        <taxon>Hyphomicrobiales</taxon>
        <taxon>Roseiarcaceae</taxon>
        <taxon>Roseiarcus</taxon>
    </lineage>
</organism>
<feature type="binding site" evidence="5">
    <location>
        <position position="161"/>
    </location>
    <ligand>
        <name>Fe cation</name>
        <dbReference type="ChEBI" id="CHEBI:24875"/>
        <note>catalytic</note>
    </ligand>
</feature>
<evidence type="ECO:0000256" key="4">
    <source>
        <dbReference type="ARBA" id="ARBA00023004"/>
    </source>
</evidence>
<keyword evidence="3 6" id="KW-0560">Oxidoreductase</keyword>
<dbReference type="PANTHER" id="PTHR10543:SF89">
    <property type="entry name" value="CAROTENOID 9,10(9',10')-CLEAVAGE DIOXYGENASE 1"/>
    <property type="match status" value="1"/>
</dbReference>
<evidence type="ECO:0000256" key="5">
    <source>
        <dbReference type="PIRSR" id="PIRSR604294-1"/>
    </source>
</evidence>
<dbReference type="EC" id="1.13.11.-" evidence="6"/>
<dbReference type="Proteomes" id="UP000253529">
    <property type="component" value="Unassembled WGS sequence"/>
</dbReference>
<dbReference type="OrthoDB" id="6636843at2"/>
<dbReference type="GO" id="GO:0010436">
    <property type="term" value="F:carotenoid dioxygenase activity"/>
    <property type="evidence" value="ECO:0007669"/>
    <property type="project" value="TreeGrafter"/>
</dbReference>
<evidence type="ECO:0000313" key="8">
    <source>
        <dbReference type="Proteomes" id="UP000253529"/>
    </source>
</evidence>
<feature type="binding site" evidence="5">
    <location>
        <position position="454"/>
    </location>
    <ligand>
        <name>Fe cation</name>
        <dbReference type="ChEBI" id="CHEBI:24875"/>
        <note>catalytic</note>
    </ligand>
</feature>
<dbReference type="GO" id="GO:0016121">
    <property type="term" value="P:carotene catabolic process"/>
    <property type="evidence" value="ECO:0007669"/>
    <property type="project" value="TreeGrafter"/>
</dbReference>
<feature type="binding site" evidence="5">
    <location>
        <position position="276"/>
    </location>
    <ligand>
        <name>Fe cation</name>
        <dbReference type="ChEBI" id="CHEBI:24875"/>
        <note>catalytic</note>
    </ligand>
</feature>
<dbReference type="InterPro" id="IPR004294">
    <property type="entry name" value="Carotenoid_Oase"/>
</dbReference>
<dbReference type="PANTHER" id="PTHR10543">
    <property type="entry name" value="BETA-CAROTENE DIOXYGENASE"/>
    <property type="match status" value="1"/>
</dbReference>
<dbReference type="RefSeq" id="WP_113887356.1">
    <property type="nucleotide sequence ID" value="NZ_QNRK01000001.1"/>
</dbReference>
<sequence length="460" mass="50837">MDPSPSINPWLAGNFAPVRSEDDFVLEVEGEIPPGLRGAFYRNGPNPQFEPRGQHHWFAGDGMIHAFFVDGGRVAYRNRYVRTPKWLLENAAGRALFGGFDPRAADPSVVGKDNGVANTNVVWHAGRLLALEEAHMPFELDPGTLEPRGYVESYRGRVTAHPKIDPETGEMLWFAYSAGGWFTKTMSWGVTDASGRVTRRDDFEAPFSSMAHDFLATRRHALFPVLPLTGDLGRAMRGGPPFAWEPDKGAHVGVMARDAGVGGMRWFTTEACYVFHPMNAWEEGETIVADVMEYPVAPLFPRPDGSTPDRTPARLVRWTFDLAANSDTIRREPLDDLPGEFPRFDERRAGLSYRHGWFAGQSDLPRGEGFDCIAHVDLATGRRTLYPFAAGDSPGEPVFVPRAPDAAEGDGWIVALVYRGAEDRSDFVVFDAGAIEAGPIARARAPRRVPFGFHGNWRPA</sequence>
<keyword evidence="4 5" id="KW-0408">Iron</keyword>
<reference evidence="7 8" key="1">
    <citation type="submission" date="2018-06" db="EMBL/GenBank/DDBJ databases">
        <title>Genomic Encyclopedia of Type Strains, Phase IV (KMG-IV): sequencing the most valuable type-strain genomes for metagenomic binning, comparative biology and taxonomic classification.</title>
        <authorList>
            <person name="Goeker M."/>
        </authorList>
    </citation>
    <scope>NUCLEOTIDE SEQUENCE [LARGE SCALE GENOMIC DNA]</scope>
    <source>
        <strain evidence="7 8">DSM 24875</strain>
    </source>
</reference>
<evidence type="ECO:0000256" key="3">
    <source>
        <dbReference type="ARBA" id="ARBA00023002"/>
    </source>
</evidence>
<evidence type="ECO:0000256" key="1">
    <source>
        <dbReference type="ARBA" id="ARBA00006787"/>
    </source>
</evidence>
<keyword evidence="6 7" id="KW-0223">Dioxygenase</keyword>
<accession>A0A366FVY5</accession>
<proteinExistence type="inferred from homology"/>
<dbReference type="GO" id="GO:0046872">
    <property type="term" value="F:metal ion binding"/>
    <property type="evidence" value="ECO:0007669"/>
    <property type="project" value="UniProtKB-KW"/>
</dbReference>
<comment type="cofactor">
    <cofactor evidence="5 6">
        <name>Fe(2+)</name>
        <dbReference type="ChEBI" id="CHEBI:29033"/>
    </cofactor>
    <text evidence="5 6">Binds 1 Fe(2+) ion per subunit.</text>
</comment>
<comment type="similarity">
    <text evidence="1 6">Belongs to the carotenoid oxygenase family.</text>
</comment>
<dbReference type="EMBL" id="QNRK01000001">
    <property type="protein sequence ID" value="RBP18306.1"/>
    <property type="molecule type" value="Genomic_DNA"/>
</dbReference>
<comment type="caution">
    <text evidence="7">The sequence shown here is derived from an EMBL/GenBank/DDBJ whole genome shotgun (WGS) entry which is preliminary data.</text>
</comment>
<evidence type="ECO:0000256" key="2">
    <source>
        <dbReference type="ARBA" id="ARBA00022723"/>
    </source>
</evidence>
<dbReference type="AlphaFoldDB" id="A0A366FVY5"/>
<name>A0A366FVY5_9HYPH</name>
<keyword evidence="8" id="KW-1185">Reference proteome</keyword>